<evidence type="ECO:0000256" key="1">
    <source>
        <dbReference type="ARBA" id="ARBA00010928"/>
    </source>
</evidence>
<dbReference type="PANTHER" id="PTHR43377">
    <property type="entry name" value="BILIVERDIN REDUCTASE A"/>
    <property type="match status" value="1"/>
</dbReference>
<dbReference type="Pfam" id="PF01408">
    <property type="entry name" value="GFO_IDH_MocA"/>
    <property type="match status" value="1"/>
</dbReference>
<keyword evidence="6" id="KW-1185">Reference proteome</keyword>
<dbReference type="RefSeq" id="WP_098462608.1">
    <property type="nucleotide sequence ID" value="NZ_PDJJ01000001.1"/>
</dbReference>
<dbReference type="OrthoDB" id="103047at2"/>
<evidence type="ECO:0000259" key="4">
    <source>
        <dbReference type="Pfam" id="PF02894"/>
    </source>
</evidence>
<dbReference type="Gene3D" id="3.40.50.720">
    <property type="entry name" value="NAD(P)-binding Rossmann-like Domain"/>
    <property type="match status" value="1"/>
</dbReference>
<dbReference type="AlphaFoldDB" id="A0A2A9ESB0"/>
<dbReference type="InterPro" id="IPR051450">
    <property type="entry name" value="Gfo/Idh/MocA_Oxidoreductases"/>
</dbReference>
<dbReference type="Gene3D" id="3.30.360.10">
    <property type="entry name" value="Dihydrodipicolinate Reductase, domain 2"/>
    <property type="match status" value="1"/>
</dbReference>
<evidence type="ECO:0000256" key="2">
    <source>
        <dbReference type="SAM" id="MobiDB-lite"/>
    </source>
</evidence>
<dbReference type="GO" id="GO:0000166">
    <property type="term" value="F:nucleotide binding"/>
    <property type="evidence" value="ECO:0007669"/>
    <property type="project" value="InterPro"/>
</dbReference>
<proteinExistence type="inferred from homology"/>
<dbReference type="InterPro" id="IPR004104">
    <property type="entry name" value="Gfo/Idh/MocA-like_OxRdtase_C"/>
</dbReference>
<gene>
    <name evidence="5" type="ORF">ATJ88_0677</name>
</gene>
<dbReference type="InterPro" id="IPR036291">
    <property type="entry name" value="NAD(P)-bd_dom_sf"/>
</dbReference>
<evidence type="ECO:0000313" key="5">
    <source>
        <dbReference type="EMBL" id="PFG42027.1"/>
    </source>
</evidence>
<organism evidence="5 6">
    <name type="scientific">Isoptericola jiangsuensis</name>
    <dbReference type="NCBI Taxonomy" id="548579"/>
    <lineage>
        <taxon>Bacteria</taxon>
        <taxon>Bacillati</taxon>
        <taxon>Actinomycetota</taxon>
        <taxon>Actinomycetes</taxon>
        <taxon>Micrococcales</taxon>
        <taxon>Promicromonosporaceae</taxon>
        <taxon>Isoptericola</taxon>
    </lineage>
</organism>
<dbReference type="Proteomes" id="UP000224130">
    <property type="component" value="Unassembled WGS sequence"/>
</dbReference>
<comment type="caution">
    <text evidence="5">The sequence shown here is derived from an EMBL/GenBank/DDBJ whole genome shotgun (WGS) entry which is preliminary data.</text>
</comment>
<dbReference type="PANTHER" id="PTHR43377:SF2">
    <property type="entry name" value="BINDING ROSSMANN FOLD OXIDOREDUCTASE, PUTATIVE (AFU_ORTHOLOGUE AFUA_4G00560)-RELATED"/>
    <property type="match status" value="1"/>
</dbReference>
<dbReference type="Pfam" id="PF02894">
    <property type="entry name" value="GFO_IDH_MocA_C"/>
    <property type="match status" value="1"/>
</dbReference>
<evidence type="ECO:0000259" key="3">
    <source>
        <dbReference type="Pfam" id="PF01408"/>
    </source>
</evidence>
<dbReference type="InterPro" id="IPR000683">
    <property type="entry name" value="Gfo/Idh/MocA-like_OxRdtase_N"/>
</dbReference>
<name>A0A2A9ESB0_9MICO</name>
<reference evidence="5 6" key="1">
    <citation type="submission" date="2017-10" db="EMBL/GenBank/DDBJ databases">
        <title>Sequencing the genomes of 1000 actinobacteria strains.</title>
        <authorList>
            <person name="Klenk H.-P."/>
        </authorList>
    </citation>
    <scope>NUCLEOTIDE SEQUENCE [LARGE SCALE GENOMIC DNA]</scope>
    <source>
        <strain evidence="5 6">DSM 21863</strain>
    </source>
</reference>
<dbReference type="EMBL" id="PDJJ01000001">
    <property type="protein sequence ID" value="PFG42027.1"/>
    <property type="molecule type" value="Genomic_DNA"/>
</dbReference>
<accession>A0A2A9ESB0</accession>
<sequence length="452" mass="48687">MTSATLDAGPSAATFPAARTDAPPRRARRRYAVVGTGQRARTYVDGIGEHADVADLVALVDTSPTRLRHHADRVRLSGRAEPALYAAEDLDRMLVDLAPDVVVVTSPDRTHAAHVATALGHGADVVVEKPLTIDAGGMYTIADAVRRSEGRLTVAHNYRYSPRNAALRQVVADGRLGDVVSVHFEWLLDAAHGADYFRRWHRDKQSSGGLLVHKASHHFDLVNWWVGDAPETVYARGGLKFYGRPQDAGERYAPDLAADDDLRALYLDAAHEDGYRRDQDPFAPGATIEDTLSVLVGYRDGANLTYSLTAHSPWEGYRVAINGTRGRAELEVVERCHATPGLPGRLGTALDDGEACCPTRPRGARLVVQEQWGTTEEVRLPAEHGHRTGDAALLRDLLRGHLDPTSGGPDADPLSRRAGLVDGLRAVAVGVAGNRSLATGQVVPVSALGTRL</sequence>
<feature type="domain" description="Gfo/Idh/MocA-like oxidoreductase C-terminal" evidence="4">
    <location>
        <begin position="169"/>
        <end position="443"/>
    </location>
</feature>
<protein>
    <submittedName>
        <fullName evidence="5">Oxidoreductase family protein</fullName>
    </submittedName>
</protein>
<comment type="similarity">
    <text evidence="1">Belongs to the Gfo/Idh/MocA family.</text>
</comment>
<feature type="domain" description="Gfo/Idh/MocA-like oxidoreductase N-terminal" evidence="3">
    <location>
        <begin position="30"/>
        <end position="156"/>
    </location>
</feature>
<feature type="compositionally biased region" description="Low complexity" evidence="2">
    <location>
        <begin position="12"/>
        <end position="21"/>
    </location>
</feature>
<evidence type="ECO:0000313" key="6">
    <source>
        <dbReference type="Proteomes" id="UP000224130"/>
    </source>
</evidence>
<dbReference type="SUPFAM" id="SSF51735">
    <property type="entry name" value="NAD(P)-binding Rossmann-fold domains"/>
    <property type="match status" value="1"/>
</dbReference>
<dbReference type="SUPFAM" id="SSF55347">
    <property type="entry name" value="Glyceraldehyde-3-phosphate dehydrogenase-like, C-terminal domain"/>
    <property type="match status" value="1"/>
</dbReference>
<feature type="region of interest" description="Disordered" evidence="2">
    <location>
        <begin position="1"/>
        <end position="25"/>
    </location>
</feature>